<dbReference type="AlphaFoldDB" id="A0A434AAF9"/>
<dbReference type="EC" id="1.6.2.4" evidence="2"/>
<dbReference type="InterPro" id="IPR039261">
    <property type="entry name" value="FNR_nucleotide-bd"/>
</dbReference>
<dbReference type="PANTHER" id="PTHR19384">
    <property type="entry name" value="NITRIC OXIDE SYNTHASE-RELATED"/>
    <property type="match status" value="1"/>
</dbReference>
<keyword evidence="3" id="KW-0812">Transmembrane</keyword>
<feature type="domain" description="FAD-binding FR-type" evidence="5">
    <location>
        <begin position="496"/>
        <end position="594"/>
    </location>
</feature>
<organism evidence="6 7">
    <name type="scientific">Flavobacterium cupreum</name>
    <dbReference type="NCBI Taxonomy" id="2133766"/>
    <lineage>
        <taxon>Bacteria</taxon>
        <taxon>Pseudomonadati</taxon>
        <taxon>Bacteroidota</taxon>
        <taxon>Flavobacteriia</taxon>
        <taxon>Flavobacteriales</taxon>
        <taxon>Flavobacteriaceae</taxon>
        <taxon>Flavobacterium</taxon>
    </lineage>
</organism>
<dbReference type="InterPro" id="IPR017938">
    <property type="entry name" value="Riboflavin_synthase-like_b-brl"/>
</dbReference>
<dbReference type="RefSeq" id="WP_127337338.1">
    <property type="nucleotide sequence ID" value="NZ_QWDM01000003.1"/>
</dbReference>
<evidence type="ECO:0000256" key="2">
    <source>
        <dbReference type="ARBA" id="ARBA00023797"/>
    </source>
</evidence>
<dbReference type="SUPFAM" id="SSF52218">
    <property type="entry name" value="Flavoproteins"/>
    <property type="match status" value="1"/>
</dbReference>
<dbReference type="Pfam" id="PF03929">
    <property type="entry name" value="PepSY_TM"/>
    <property type="match status" value="1"/>
</dbReference>
<feature type="transmembrane region" description="Helical" evidence="3">
    <location>
        <begin position="130"/>
        <end position="151"/>
    </location>
</feature>
<dbReference type="InterPro" id="IPR005625">
    <property type="entry name" value="PepSY-ass_TM"/>
</dbReference>
<dbReference type="SUPFAM" id="SSF52343">
    <property type="entry name" value="Ferredoxin reductase-like, C-terminal NADP-linked domain"/>
    <property type="match status" value="1"/>
</dbReference>
<keyword evidence="3" id="KW-0472">Membrane</keyword>
<feature type="transmembrane region" description="Helical" evidence="3">
    <location>
        <begin position="172"/>
        <end position="195"/>
    </location>
</feature>
<dbReference type="PANTHER" id="PTHR19384:SF17">
    <property type="entry name" value="NADPH--CYTOCHROME P450 REDUCTASE"/>
    <property type="match status" value="1"/>
</dbReference>
<evidence type="ECO:0000313" key="6">
    <source>
        <dbReference type="EMBL" id="RUT71282.1"/>
    </source>
</evidence>
<dbReference type="SUPFAM" id="SSF63380">
    <property type="entry name" value="Riboflavin synthase domain-like"/>
    <property type="match status" value="1"/>
</dbReference>
<keyword evidence="1" id="KW-0285">Flavoprotein</keyword>
<dbReference type="Pfam" id="PF00258">
    <property type="entry name" value="Flavodoxin_1"/>
    <property type="match status" value="1"/>
</dbReference>
<keyword evidence="3" id="KW-1133">Transmembrane helix</keyword>
<dbReference type="Proteomes" id="UP000288102">
    <property type="component" value="Unassembled WGS sequence"/>
</dbReference>
<dbReference type="InterPro" id="IPR001433">
    <property type="entry name" value="OxRdtase_FAD/NAD-bd"/>
</dbReference>
<gene>
    <name evidence="6" type="ORF">D0817_05220</name>
</gene>
<evidence type="ECO:0000259" key="4">
    <source>
        <dbReference type="PROSITE" id="PS50902"/>
    </source>
</evidence>
<dbReference type="EMBL" id="QWDM01000003">
    <property type="protein sequence ID" value="RUT71282.1"/>
    <property type="molecule type" value="Genomic_DNA"/>
</dbReference>
<dbReference type="OrthoDB" id="9789468at2"/>
<dbReference type="Gene3D" id="3.40.50.80">
    <property type="entry name" value="Nucleotide-binding domain of ferredoxin-NADP reductase (FNR) module"/>
    <property type="match status" value="1"/>
</dbReference>
<dbReference type="InterPro" id="IPR017927">
    <property type="entry name" value="FAD-bd_FR_type"/>
</dbReference>
<evidence type="ECO:0000259" key="5">
    <source>
        <dbReference type="PROSITE" id="PS51384"/>
    </source>
</evidence>
<evidence type="ECO:0000313" key="7">
    <source>
        <dbReference type="Proteomes" id="UP000288102"/>
    </source>
</evidence>
<dbReference type="Gene3D" id="3.40.50.360">
    <property type="match status" value="1"/>
</dbReference>
<dbReference type="PROSITE" id="PS51384">
    <property type="entry name" value="FAD_FR"/>
    <property type="match status" value="1"/>
</dbReference>
<evidence type="ECO:0000256" key="1">
    <source>
        <dbReference type="ARBA" id="ARBA00022630"/>
    </source>
</evidence>
<dbReference type="InterPro" id="IPR029039">
    <property type="entry name" value="Flavoprotein-like_sf"/>
</dbReference>
<feature type="transmembrane region" description="Helical" evidence="3">
    <location>
        <begin position="299"/>
        <end position="324"/>
    </location>
</feature>
<dbReference type="Gene3D" id="2.40.30.10">
    <property type="entry name" value="Translation factors"/>
    <property type="match status" value="1"/>
</dbReference>
<name>A0A434AAF9_9FLAO</name>
<proteinExistence type="predicted"/>
<feature type="domain" description="Flavodoxin-like" evidence="4">
    <location>
        <begin position="342"/>
        <end position="481"/>
    </location>
</feature>
<dbReference type="GO" id="GO:0005829">
    <property type="term" value="C:cytosol"/>
    <property type="evidence" value="ECO:0007669"/>
    <property type="project" value="TreeGrafter"/>
</dbReference>
<dbReference type="GO" id="GO:0010181">
    <property type="term" value="F:FMN binding"/>
    <property type="evidence" value="ECO:0007669"/>
    <property type="project" value="InterPro"/>
</dbReference>
<dbReference type="GO" id="GO:0050660">
    <property type="term" value="F:flavin adenine dinucleotide binding"/>
    <property type="evidence" value="ECO:0007669"/>
    <property type="project" value="TreeGrafter"/>
</dbReference>
<dbReference type="PROSITE" id="PS50902">
    <property type="entry name" value="FLAVODOXIN_LIKE"/>
    <property type="match status" value="1"/>
</dbReference>
<reference evidence="7" key="1">
    <citation type="journal article" date="2019" name="Syst. Appl. Microbiol.">
        <title>Flavobacterium circumlabens sp. nov. and Flavobacterium cupreum sp. nov., two psychrotrophic species isolated from Antarctic environmental samples.</title>
        <authorList>
            <person name="Kralova S."/>
            <person name="Busse H.-J."/>
            <person name="Svec P."/>
            <person name="Maslanova I."/>
            <person name="Stankova E."/>
            <person name="Bartak M."/>
            <person name="Sedlacek I."/>
        </authorList>
    </citation>
    <scope>NUCLEOTIDE SEQUENCE [LARGE SCALE GENOMIC DNA]</scope>
    <source>
        <strain evidence="7">CCM 8825</strain>
    </source>
</reference>
<comment type="caution">
    <text evidence="6">The sequence shown here is derived from an EMBL/GenBank/DDBJ whole genome shotgun (WGS) entry which is preliminary data.</text>
</comment>
<dbReference type="Pfam" id="PF00175">
    <property type="entry name" value="NAD_binding_1"/>
    <property type="match status" value="1"/>
</dbReference>
<dbReference type="GO" id="GO:0003958">
    <property type="term" value="F:NADPH-hemoprotein reductase activity"/>
    <property type="evidence" value="ECO:0007669"/>
    <property type="project" value="UniProtKB-EC"/>
</dbReference>
<sequence length="733" mass="82153">MTLSVWRYAHLTLAVFSSLFLVLTSVTGVVLAADAIGEKIPPYRVDNFENISVAAVIPALSKNYLEVSEISVDHNQFTTLKGLDEEGNDVNAYINPVTGKVIGKAEKKNAFIQWITSLHRSLFLHETGRLFIGVNAFLLFLIAISGTALVLQRQKGLSRFFSKIIKDNFAQYYHVILGRLMLIPILIMALSGTYLSMQRFKLFPESKISEKEIQVNTKTAKQQNSADFEIFKKTKLSDVQKIEFPFDTEDPEEFFILKLTDRELKVNQFTGQIASEVRYPVTVLLENLSLDLHTGRANAIWAVVLALAALNILFFIYSGFAMTLRRRETRIKNRHTAKDSRFIILAGSENGSTFRFANAIHTQLLHKGFSSYLGGLNDYSQFPKAEHLIIFTSTHGLGDAPSNGGKFLSLVDQYPQEQKVAVCIVGFGSKSYPDFCGFAKKAEEFLAQKSWSSNFMELHTVDDKSPKQFVEWVKKWSQKTDIALAVTPATYAQKPRGVEKMIVLEKTAISETDHTFRITLRAGMRTKFTSGDLLAIYPVGDGRDRLYSIGKSKGNISLAVKLHPHGLGSGYLYDLKPGSVIKARVMHNEGFHFPKKSAGVALISNGTGIAPFLGMIEQNKAKTACHLYCGFRNETESVSAYREFANDHISKQYLKDFHIAFSREQNQCYVMDLIQRDAEFFAALLQKGGTVMICGSLAMQQDIEKVLDTICNEKTGNDLAFYKTKKQVLADCY</sequence>
<dbReference type="InterPro" id="IPR008254">
    <property type="entry name" value="Flavodoxin/NO_synth"/>
</dbReference>
<keyword evidence="7" id="KW-1185">Reference proteome</keyword>
<accession>A0A434AAF9</accession>
<protein>
    <recommendedName>
        <fullName evidence="2">NADPH--hemoprotein reductase</fullName>
        <ecNumber evidence="2">1.6.2.4</ecNumber>
    </recommendedName>
</protein>
<evidence type="ECO:0000256" key="3">
    <source>
        <dbReference type="SAM" id="Phobius"/>
    </source>
</evidence>